<reference evidence="1" key="1">
    <citation type="submission" date="2022-03" db="EMBL/GenBank/DDBJ databases">
        <authorList>
            <person name="Sayadi A."/>
        </authorList>
    </citation>
    <scope>NUCLEOTIDE SEQUENCE</scope>
</reference>
<evidence type="ECO:0000313" key="2">
    <source>
        <dbReference type="Proteomes" id="UP001152888"/>
    </source>
</evidence>
<name>A0A9P0P661_ACAOB</name>
<accession>A0A9P0P661</accession>
<dbReference type="Proteomes" id="UP001152888">
    <property type="component" value="Unassembled WGS sequence"/>
</dbReference>
<protein>
    <submittedName>
        <fullName evidence="1">Uncharacterized protein</fullName>
    </submittedName>
</protein>
<comment type="caution">
    <text evidence="1">The sequence shown here is derived from an EMBL/GenBank/DDBJ whole genome shotgun (WGS) entry which is preliminary data.</text>
</comment>
<dbReference type="EMBL" id="CAKOFQ010006740">
    <property type="protein sequence ID" value="CAH1966941.1"/>
    <property type="molecule type" value="Genomic_DNA"/>
</dbReference>
<organism evidence="1 2">
    <name type="scientific">Acanthoscelides obtectus</name>
    <name type="common">Bean weevil</name>
    <name type="synonym">Bruchus obtectus</name>
    <dbReference type="NCBI Taxonomy" id="200917"/>
    <lineage>
        <taxon>Eukaryota</taxon>
        <taxon>Metazoa</taxon>
        <taxon>Ecdysozoa</taxon>
        <taxon>Arthropoda</taxon>
        <taxon>Hexapoda</taxon>
        <taxon>Insecta</taxon>
        <taxon>Pterygota</taxon>
        <taxon>Neoptera</taxon>
        <taxon>Endopterygota</taxon>
        <taxon>Coleoptera</taxon>
        <taxon>Polyphaga</taxon>
        <taxon>Cucujiformia</taxon>
        <taxon>Chrysomeloidea</taxon>
        <taxon>Chrysomelidae</taxon>
        <taxon>Bruchinae</taxon>
        <taxon>Bruchini</taxon>
        <taxon>Acanthoscelides</taxon>
    </lineage>
</organism>
<dbReference type="AlphaFoldDB" id="A0A9P0P661"/>
<gene>
    <name evidence="1" type="ORF">ACAOBT_LOCUS7134</name>
</gene>
<evidence type="ECO:0000313" key="1">
    <source>
        <dbReference type="EMBL" id="CAH1966941.1"/>
    </source>
</evidence>
<sequence>MYGTSLTWRRCGDVAKMEAWPQTTAPYVATGYSGAVASLPSYCTHVSCTSLTQSPVSRHFGRSLGIVVDS</sequence>
<proteinExistence type="predicted"/>
<keyword evidence="2" id="KW-1185">Reference proteome</keyword>
<dbReference type="OrthoDB" id="10517428at2759"/>